<name>A0A517KYI5_9PEZI</name>
<sequence length="376" mass="41742">MDSSFSAKELEENAKLAYTEVVIAAIFLVFTWIVIGLRFYVRSHLLHSIGYDDWFVFLTQIFFTVYCAIQMVIVHLVPGISPALEVLDVVTGWFIAGATQYAFAMITLKLSLGAFFLRIITSPGQRRIVYVVVVAATVANLTEIFYMIFMCGAPNDFARKIILDKCAPTWSIAFVAYGQNTVNTLTDIVLAVLPIPLLWKANMAKVQKWTVGLILTLATTGCISSIVRFVYIHGILHPKSIGFYKTIKPLTIICIVEVGSGILACSLATLRPFFSKFVNLSTIRQSISRVSHSLHNTKTGPESSTQEVLGKDVTSSRDSELYEVQRARTASAKESLLIDADSRVGVFPEEREKNGVISTEQQARRFDEGSEDDDLV</sequence>
<feature type="region of interest" description="Disordered" evidence="6">
    <location>
        <begin position="349"/>
        <end position="376"/>
    </location>
</feature>
<feature type="region of interest" description="Disordered" evidence="6">
    <location>
        <begin position="294"/>
        <end position="314"/>
    </location>
</feature>
<feature type="transmembrane region" description="Helical" evidence="7">
    <location>
        <begin position="211"/>
        <end position="230"/>
    </location>
</feature>
<evidence type="ECO:0000256" key="7">
    <source>
        <dbReference type="SAM" id="Phobius"/>
    </source>
</evidence>
<feature type="transmembrane region" description="Helical" evidence="7">
    <location>
        <begin position="53"/>
        <end position="73"/>
    </location>
</feature>
<feature type="transmembrane region" description="Helical" evidence="7">
    <location>
        <begin position="250"/>
        <end position="270"/>
    </location>
</feature>
<protein>
    <recommendedName>
        <fullName evidence="8">Rhodopsin domain-containing protein</fullName>
    </recommendedName>
</protein>
<organism evidence="9 10">
    <name type="scientific">Venturia effusa</name>
    <dbReference type="NCBI Taxonomy" id="50376"/>
    <lineage>
        <taxon>Eukaryota</taxon>
        <taxon>Fungi</taxon>
        <taxon>Dikarya</taxon>
        <taxon>Ascomycota</taxon>
        <taxon>Pezizomycotina</taxon>
        <taxon>Dothideomycetes</taxon>
        <taxon>Pleosporomycetidae</taxon>
        <taxon>Venturiales</taxon>
        <taxon>Venturiaceae</taxon>
        <taxon>Venturia</taxon>
    </lineage>
</organism>
<dbReference type="InterPro" id="IPR049326">
    <property type="entry name" value="Rhodopsin_dom_fungi"/>
</dbReference>
<dbReference type="PANTHER" id="PTHR33048:SF96">
    <property type="entry name" value="INTEGRAL MEMBRANE PROTEIN"/>
    <property type="match status" value="1"/>
</dbReference>
<keyword evidence="2 7" id="KW-0812">Transmembrane</keyword>
<evidence type="ECO:0000256" key="2">
    <source>
        <dbReference type="ARBA" id="ARBA00022692"/>
    </source>
</evidence>
<feature type="transmembrane region" description="Helical" evidence="7">
    <location>
        <begin position="93"/>
        <end position="116"/>
    </location>
</feature>
<keyword evidence="4 7" id="KW-0472">Membrane</keyword>
<evidence type="ECO:0000259" key="8">
    <source>
        <dbReference type="Pfam" id="PF20684"/>
    </source>
</evidence>
<dbReference type="GO" id="GO:0016020">
    <property type="term" value="C:membrane"/>
    <property type="evidence" value="ECO:0007669"/>
    <property type="project" value="UniProtKB-SubCell"/>
</dbReference>
<evidence type="ECO:0000313" key="9">
    <source>
        <dbReference type="EMBL" id="QDS68447.1"/>
    </source>
</evidence>
<keyword evidence="10" id="KW-1185">Reference proteome</keyword>
<dbReference type="PANTHER" id="PTHR33048">
    <property type="entry name" value="PTH11-LIKE INTEGRAL MEMBRANE PROTEIN (AFU_ORTHOLOGUE AFUA_5G11245)"/>
    <property type="match status" value="1"/>
</dbReference>
<dbReference type="Proteomes" id="UP000316270">
    <property type="component" value="Chromosome 1"/>
</dbReference>
<evidence type="ECO:0000256" key="5">
    <source>
        <dbReference type="ARBA" id="ARBA00038359"/>
    </source>
</evidence>
<evidence type="ECO:0000256" key="6">
    <source>
        <dbReference type="SAM" id="MobiDB-lite"/>
    </source>
</evidence>
<evidence type="ECO:0000256" key="1">
    <source>
        <dbReference type="ARBA" id="ARBA00004141"/>
    </source>
</evidence>
<dbReference type="OrthoDB" id="4682787at2759"/>
<dbReference type="InterPro" id="IPR052337">
    <property type="entry name" value="SAT4-like"/>
</dbReference>
<proteinExistence type="inferred from homology"/>
<accession>A0A517KYI5</accession>
<feature type="compositionally biased region" description="Polar residues" evidence="6">
    <location>
        <begin position="294"/>
        <end position="307"/>
    </location>
</feature>
<reference evidence="9 10" key="1">
    <citation type="submission" date="2019-07" db="EMBL/GenBank/DDBJ databases">
        <title>Finished genome of Venturia effusa.</title>
        <authorList>
            <person name="Young C.A."/>
            <person name="Cox M.P."/>
            <person name="Ganley A.R.D."/>
            <person name="David W.J."/>
        </authorList>
    </citation>
    <scope>NUCLEOTIDE SEQUENCE [LARGE SCALE GENOMIC DNA]</scope>
    <source>
        <strain evidence="10">albino</strain>
    </source>
</reference>
<comment type="similarity">
    <text evidence="5">Belongs to the SAT4 family.</text>
</comment>
<keyword evidence="3 7" id="KW-1133">Transmembrane helix</keyword>
<comment type="subcellular location">
    <subcellularLocation>
        <location evidence="1">Membrane</location>
        <topology evidence="1">Multi-pass membrane protein</topology>
    </subcellularLocation>
</comment>
<feature type="transmembrane region" description="Helical" evidence="7">
    <location>
        <begin position="21"/>
        <end position="41"/>
    </location>
</feature>
<dbReference type="EMBL" id="CP042185">
    <property type="protein sequence ID" value="QDS68447.1"/>
    <property type="molecule type" value="Genomic_DNA"/>
</dbReference>
<feature type="transmembrane region" description="Helical" evidence="7">
    <location>
        <begin position="128"/>
        <end position="149"/>
    </location>
</feature>
<evidence type="ECO:0000256" key="4">
    <source>
        <dbReference type="ARBA" id="ARBA00023136"/>
    </source>
</evidence>
<gene>
    <name evidence="9" type="ORF">FKW77_010814</name>
</gene>
<dbReference type="Pfam" id="PF20684">
    <property type="entry name" value="Fung_rhodopsin"/>
    <property type="match status" value="1"/>
</dbReference>
<dbReference type="AlphaFoldDB" id="A0A517KYI5"/>
<evidence type="ECO:0000256" key="3">
    <source>
        <dbReference type="ARBA" id="ARBA00022989"/>
    </source>
</evidence>
<feature type="domain" description="Rhodopsin" evidence="8">
    <location>
        <begin position="37"/>
        <end position="276"/>
    </location>
</feature>
<evidence type="ECO:0000313" key="10">
    <source>
        <dbReference type="Proteomes" id="UP000316270"/>
    </source>
</evidence>